<dbReference type="RefSeq" id="WP_264503083.1">
    <property type="nucleotide sequence ID" value="NZ_JAPDDS010000015.1"/>
</dbReference>
<keyword evidence="2" id="KW-1185">Reference proteome</keyword>
<dbReference type="EMBL" id="JAPDDS010000015">
    <property type="protein sequence ID" value="MCW1887128.1"/>
    <property type="molecule type" value="Genomic_DNA"/>
</dbReference>
<accession>A0ABT3FU64</accession>
<sequence>MHITTLHPDLRKNLRNLLQGYVEHCEFSEHLTGRIDFPLYYLGFKYGAPVFTHVGPGHDREDRPVVGFVGWNTPTSQLASQVLLQFIEILTQHPRVAGNAILRLLPVANPVALELDEDAPDLQDWDLLGHLAEQFKNQASHGLIEVHAADVQSFTVAGEIPPTLHQAIKSVGVTIPALRGRIAVPTALQVKPVHPEERWQLRLLVPSGWDDPRSIHAVARFLVRVLHAQTRLSRQLGSKVAACQKIS</sequence>
<evidence type="ECO:0000313" key="2">
    <source>
        <dbReference type="Proteomes" id="UP001207930"/>
    </source>
</evidence>
<evidence type="ECO:0008006" key="3">
    <source>
        <dbReference type="Google" id="ProtNLM"/>
    </source>
</evidence>
<proteinExistence type="predicted"/>
<gene>
    <name evidence="1" type="ORF">OKA04_20485</name>
</gene>
<organism evidence="1 2">
    <name type="scientific">Luteolibacter flavescens</name>
    <dbReference type="NCBI Taxonomy" id="1859460"/>
    <lineage>
        <taxon>Bacteria</taxon>
        <taxon>Pseudomonadati</taxon>
        <taxon>Verrucomicrobiota</taxon>
        <taxon>Verrucomicrobiia</taxon>
        <taxon>Verrucomicrobiales</taxon>
        <taxon>Verrucomicrobiaceae</taxon>
        <taxon>Luteolibacter</taxon>
    </lineage>
</organism>
<evidence type="ECO:0000313" key="1">
    <source>
        <dbReference type="EMBL" id="MCW1887128.1"/>
    </source>
</evidence>
<dbReference type="Proteomes" id="UP001207930">
    <property type="component" value="Unassembled WGS sequence"/>
</dbReference>
<protein>
    <recommendedName>
        <fullName evidence="3">Peptidase M14 carboxypeptidase A domain-containing protein</fullName>
    </recommendedName>
</protein>
<comment type="caution">
    <text evidence="1">The sequence shown here is derived from an EMBL/GenBank/DDBJ whole genome shotgun (WGS) entry which is preliminary data.</text>
</comment>
<reference evidence="1 2" key="1">
    <citation type="submission" date="2022-10" db="EMBL/GenBank/DDBJ databases">
        <title>Luteolibacter flavescens strain MCCC 1K03193, whole genome shotgun sequencing project.</title>
        <authorList>
            <person name="Zhao G."/>
            <person name="Shen L."/>
        </authorList>
    </citation>
    <scope>NUCLEOTIDE SEQUENCE [LARGE SCALE GENOMIC DNA]</scope>
    <source>
        <strain evidence="1 2">MCCC 1K03193</strain>
    </source>
</reference>
<name>A0ABT3FU64_9BACT</name>